<organism evidence="1 2">
    <name type="scientific">Psychrobacter sanguinis</name>
    <dbReference type="NCBI Taxonomy" id="861445"/>
    <lineage>
        <taxon>Bacteria</taxon>
        <taxon>Pseudomonadati</taxon>
        <taxon>Pseudomonadota</taxon>
        <taxon>Gammaproteobacteria</taxon>
        <taxon>Moraxellales</taxon>
        <taxon>Moraxellaceae</taxon>
        <taxon>Psychrobacter</taxon>
    </lineage>
</organism>
<comment type="caution">
    <text evidence="1">The sequence shown here is derived from an EMBL/GenBank/DDBJ whole genome shotgun (WGS) entry which is preliminary data.</text>
</comment>
<proteinExistence type="predicted"/>
<evidence type="ECO:0000313" key="2">
    <source>
        <dbReference type="Proteomes" id="UP000442109"/>
    </source>
</evidence>
<accession>A0A844M449</accession>
<feature type="non-terminal residue" evidence="1">
    <location>
        <position position="77"/>
    </location>
</feature>
<evidence type="ECO:0000313" key="1">
    <source>
        <dbReference type="EMBL" id="MUG33633.1"/>
    </source>
</evidence>
<reference evidence="1 2" key="1">
    <citation type="journal article" date="2019" name="PLoS ONE">
        <title>Pup mortality in New Zealand sea lions (Phocarctos hookeri) at Enderby Island, Auckland Islands, 2013-18.</title>
        <authorList>
            <person name="Michael S.A."/>
            <person name="Hayman D.T.S."/>
            <person name="Gray R."/>
            <person name="Zhang J."/>
            <person name="Rogers L."/>
            <person name="Roe W.D."/>
        </authorList>
    </citation>
    <scope>NUCLEOTIDE SEQUENCE [LARGE SCALE GENOMIC DNA]</scope>
    <source>
        <strain evidence="1 2">SM868</strain>
    </source>
</reference>
<gene>
    <name evidence="1" type="ORF">GB996_12715</name>
</gene>
<name>A0A844M449_9GAMM</name>
<protein>
    <submittedName>
        <fullName evidence="1">Uncharacterized protein</fullName>
    </submittedName>
</protein>
<feature type="non-terminal residue" evidence="1">
    <location>
        <position position="1"/>
    </location>
</feature>
<dbReference type="AlphaFoldDB" id="A0A844M449"/>
<dbReference type="Proteomes" id="UP000442109">
    <property type="component" value="Unassembled WGS sequence"/>
</dbReference>
<sequence length="77" mass="9480">NTQWHYDWETQKNNFNQEFDKFPGYTGWSTSLDKFYKLKDAGKFSRVLVDTYGREERVYLKHKLVWRFTTKLKDGYK</sequence>
<keyword evidence="2" id="KW-1185">Reference proteome</keyword>
<dbReference type="RefSeq" id="WP_204902265.1">
    <property type="nucleotide sequence ID" value="NZ_WFKQ01000250.1"/>
</dbReference>
<dbReference type="EMBL" id="WFKQ01000250">
    <property type="protein sequence ID" value="MUG33633.1"/>
    <property type="molecule type" value="Genomic_DNA"/>
</dbReference>